<organism evidence="4 5">
    <name type="scientific">Phocaeicola massiliensis B84634 = Timone 84634 = DSM 17679 = JCM 13223</name>
    <dbReference type="NCBI Taxonomy" id="1121098"/>
    <lineage>
        <taxon>Bacteria</taxon>
        <taxon>Pseudomonadati</taxon>
        <taxon>Bacteroidota</taxon>
        <taxon>Bacteroidia</taxon>
        <taxon>Bacteroidales</taxon>
        <taxon>Bacteroidaceae</taxon>
        <taxon>Phocaeicola</taxon>
    </lineage>
</organism>
<feature type="chain" id="PRO_5004677894" description="Putative auto-transporter adhesin head GIN domain-containing protein" evidence="2">
    <location>
        <begin position="23"/>
        <end position="313"/>
    </location>
</feature>
<dbReference type="HOGENOM" id="CLU_072746_0_0_10"/>
<evidence type="ECO:0000313" key="4">
    <source>
        <dbReference type="EMBL" id="EOA52279.1"/>
    </source>
</evidence>
<reference evidence="4 5" key="1">
    <citation type="submission" date="2013-04" db="EMBL/GenBank/DDBJ databases">
        <title>The Genome Sequence of Bacteroides massiliensis DSM 17679.</title>
        <authorList>
            <consortium name="The Broad Institute Genomics Platform"/>
            <person name="Earl A."/>
            <person name="Ward D."/>
            <person name="Feldgarden M."/>
            <person name="Gevers D."/>
            <person name="Martens E."/>
            <person name="Fenner L."/>
            <person name="Roux V."/>
            <person name="Mallet M.N."/>
            <person name="Raoult D."/>
            <person name="Walker B."/>
            <person name="Young S."/>
            <person name="Zeng Q."/>
            <person name="Gargeya S."/>
            <person name="Fitzgerald M."/>
            <person name="Haas B."/>
            <person name="Abouelleil A."/>
            <person name="Allen A.W."/>
            <person name="Alvarado L."/>
            <person name="Arachchi H.M."/>
            <person name="Berlin A.M."/>
            <person name="Chapman S.B."/>
            <person name="Gainer-Dewar J."/>
            <person name="Goldberg J."/>
            <person name="Griggs A."/>
            <person name="Gujja S."/>
            <person name="Hansen M."/>
            <person name="Howarth C."/>
            <person name="Imamovic A."/>
            <person name="Ireland A."/>
            <person name="Larimer J."/>
            <person name="McCowan C."/>
            <person name="Murphy C."/>
            <person name="Pearson M."/>
            <person name="Poon T.W."/>
            <person name="Priest M."/>
            <person name="Roberts A."/>
            <person name="Saif S."/>
            <person name="Shea T."/>
            <person name="Sisk P."/>
            <person name="Sykes S."/>
            <person name="Wortman J."/>
            <person name="Nusbaum C."/>
            <person name="Birren B."/>
        </authorList>
    </citation>
    <scope>NUCLEOTIDE SEQUENCE [LARGE SCALE GENOMIC DNA]</scope>
    <source>
        <strain evidence="5">B84634 / Timone 84634 / DSM 17679 / JCM 13223</strain>
    </source>
</reference>
<sequence length="313" mass="33009">MKKTVSIFMLFALALVSTTVWAESLSERIRASKNNVTKEVNVGGFDAVCLNGSSKIIYTQTSGKQELELSVPDNLQDIVQVYVKNRTLIIELKKGYSVSFENGASLELRVAAPMVRSAVINGSGDIIFENGVDVNHGIDWTVNGSGDIDADKVKCRKMNVAVNGSGDIALGDVSGVEMNMAVNGSGDVAVKSISADRVNSAVNGSGDVNIKGISADEVNGTVNGSGDVTLSGKCAKANYSLSGSGDIAGSYLKAKQATVYTSPRSTGDISCYASEKIIINKEGKNSDVSYSGNPRTVEKNSTKGRHHRHSNDD</sequence>
<dbReference type="Pfam" id="PF10988">
    <property type="entry name" value="DUF2807"/>
    <property type="match status" value="1"/>
</dbReference>
<keyword evidence="5" id="KW-1185">Reference proteome</keyword>
<evidence type="ECO:0000259" key="3">
    <source>
        <dbReference type="Pfam" id="PF10988"/>
    </source>
</evidence>
<accession>U6R7Q3</accession>
<dbReference type="GeneID" id="60060476"/>
<dbReference type="STRING" id="1121098.HMPREF1534_03705"/>
<keyword evidence="2" id="KW-0732">Signal</keyword>
<dbReference type="OrthoDB" id="794214at2"/>
<comment type="caution">
    <text evidence="4">The sequence shown here is derived from an EMBL/GenBank/DDBJ whole genome shotgun (WGS) entry which is preliminary data.</text>
</comment>
<dbReference type="RefSeq" id="WP_005944883.1">
    <property type="nucleotide sequence ID" value="NZ_KB890319.1"/>
</dbReference>
<evidence type="ECO:0000256" key="1">
    <source>
        <dbReference type="SAM" id="MobiDB-lite"/>
    </source>
</evidence>
<feature type="region of interest" description="Disordered" evidence="1">
    <location>
        <begin position="284"/>
        <end position="313"/>
    </location>
</feature>
<evidence type="ECO:0000313" key="5">
    <source>
        <dbReference type="Proteomes" id="UP000017831"/>
    </source>
</evidence>
<name>U6R7Q3_9BACT</name>
<dbReference type="PANTHER" id="PTHR39200:SF1">
    <property type="entry name" value="AUTO-TRANSPORTER ADHESIN HEAD GIN DOMAIN-CONTAINING PROTEIN-RELATED"/>
    <property type="match status" value="1"/>
</dbReference>
<feature type="domain" description="Putative auto-transporter adhesin head GIN" evidence="3">
    <location>
        <begin position="45"/>
        <end position="210"/>
    </location>
</feature>
<dbReference type="Proteomes" id="UP000017831">
    <property type="component" value="Unassembled WGS sequence"/>
</dbReference>
<gene>
    <name evidence="4" type="ORF">HMPREF1534_03705</name>
</gene>
<dbReference type="EMBL" id="AQHY01000040">
    <property type="protein sequence ID" value="EOA52279.1"/>
    <property type="molecule type" value="Genomic_DNA"/>
</dbReference>
<dbReference type="PATRIC" id="fig|1121098.3.peg.3783"/>
<evidence type="ECO:0000256" key="2">
    <source>
        <dbReference type="SAM" id="SignalP"/>
    </source>
</evidence>
<feature type="signal peptide" evidence="2">
    <location>
        <begin position="1"/>
        <end position="22"/>
    </location>
</feature>
<feature type="compositionally biased region" description="Basic residues" evidence="1">
    <location>
        <begin position="302"/>
        <end position="313"/>
    </location>
</feature>
<dbReference type="AlphaFoldDB" id="U6R7Q3"/>
<protein>
    <recommendedName>
        <fullName evidence="3">Putative auto-transporter adhesin head GIN domain-containing protein</fullName>
    </recommendedName>
</protein>
<dbReference type="Gene3D" id="2.160.20.120">
    <property type="match status" value="2"/>
</dbReference>
<dbReference type="PANTHER" id="PTHR39200">
    <property type="entry name" value="HYPOTHETICAL EXPORTED PROTEIN"/>
    <property type="match status" value="1"/>
</dbReference>
<dbReference type="eggNOG" id="COG3595">
    <property type="taxonomic scope" value="Bacteria"/>
</dbReference>
<dbReference type="InterPro" id="IPR021255">
    <property type="entry name" value="DUF2807"/>
</dbReference>
<proteinExistence type="predicted"/>